<evidence type="ECO:0000313" key="2">
    <source>
        <dbReference type="Proteomes" id="UP001139353"/>
    </source>
</evidence>
<gene>
    <name evidence="1" type="ORF">LPC04_11780</name>
</gene>
<evidence type="ECO:0000313" key="1">
    <source>
        <dbReference type="EMBL" id="MCK9686387.1"/>
    </source>
</evidence>
<dbReference type="RefSeq" id="WP_275682410.1">
    <property type="nucleotide sequence ID" value="NZ_JAJLJH010000002.1"/>
</dbReference>
<name>A0A9X2BZI9_9BURK</name>
<accession>A0A9X2BZI9</accession>
<keyword evidence="2" id="KW-1185">Reference proteome</keyword>
<reference evidence="1" key="1">
    <citation type="submission" date="2021-11" db="EMBL/GenBank/DDBJ databases">
        <title>BS-T2-15 a new species belonging to the Comamonadaceae family isolated from the soil of a French oak forest.</title>
        <authorList>
            <person name="Mieszkin S."/>
            <person name="Alain K."/>
        </authorList>
    </citation>
    <scope>NUCLEOTIDE SEQUENCE</scope>
    <source>
        <strain evidence="1">BS-T2-15</strain>
    </source>
</reference>
<proteinExistence type="predicted"/>
<protein>
    <submittedName>
        <fullName evidence="1">Nucleotidyltransferase family protein</fullName>
    </submittedName>
</protein>
<dbReference type="AlphaFoldDB" id="A0A9X2BZI9"/>
<sequence>MTSSTLIQSVLTDPSSIKACTPAQWDLLVRQARRANLLARLSSTLRDAGLMAAVPAAPRQHLHAADVIARRQSISVRWELQCIQQALAASGAPVILLKGAAYEVAQLPVAKGRLFSDIDILVPRARLPAVESALMLSGWQASDHDAYDQHYYREWMHEIPPLRHVRRDTTIDVHHNILPTTSRVRVDAQALLDAAVPLAGHDGVFVLQPVDMLLHSATHLFHEGEFANGLRDLFDIDLLLRDFGRDARFWDELIPRAAALGLGRSLYYALQTSTEILGTPVPPAVLAAAQRWRPSRPVAALMAWCYRHALQPAHPSAETAAVMRARMALYLRSHWVRMPFHLMAYHLSRKALLRMRKDEPAATAPQADRERAP</sequence>
<dbReference type="InterPro" id="IPR039498">
    <property type="entry name" value="NTP_transf_5"/>
</dbReference>
<dbReference type="Proteomes" id="UP001139353">
    <property type="component" value="Unassembled WGS sequence"/>
</dbReference>
<dbReference type="EMBL" id="JAJLJH010000002">
    <property type="protein sequence ID" value="MCK9686387.1"/>
    <property type="molecule type" value="Genomic_DNA"/>
</dbReference>
<comment type="caution">
    <text evidence="1">The sequence shown here is derived from an EMBL/GenBank/DDBJ whole genome shotgun (WGS) entry which is preliminary data.</text>
</comment>
<dbReference type="Pfam" id="PF14907">
    <property type="entry name" value="NTP_transf_5"/>
    <property type="match status" value="1"/>
</dbReference>
<organism evidence="1 2">
    <name type="scientific">Scleromatobacter humisilvae</name>
    <dbReference type="NCBI Taxonomy" id="2897159"/>
    <lineage>
        <taxon>Bacteria</taxon>
        <taxon>Pseudomonadati</taxon>
        <taxon>Pseudomonadota</taxon>
        <taxon>Betaproteobacteria</taxon>
        <taxon>Burkholderiales</taxon>
        <taxon>Sphaerotilaceae</taxon>
        <taxon>Scleromatobacter</taxon>
    </lineage>
</organism>